<keyword evidence="2" id="KW-1185">Reference proteome</keyword>
<name>A0A4P8N485_9CAUD</name>
<evidence type="ECO:0000313" key="1">
    <source>
        <dbReference type="EMBL" id="QCQ57607.1"/>
    </source>
</evidence>
<sequence length="73" mass="8345">MKSTQIKLANVLASYYGMKTQNPTKAKKHLVQFMKKHELTMLDVQNAMPFARVIIQKRTDAFMNGSTTARLND</sequence>
<dbReference type="EMBL" id="MK796244">
    <property type="protein sequence ID" value="QCQ57607.1"/>
    <property type="molecule type" value="Genomic_DNA"/>
</dbReference>
<dbReference type="Proteomes" id="UP000302168">
    <property type="component" value="Segment"/>
</dbReference>
<gene>
    <name evidence="1" type="ORF">ACHELOUS_10</name>
</gene>
<accession>A0A4P8N485</accession>
<evidence type="ECO:0000313" key="2">
    <source>
        <dbReference type="Proteomes" id="UP000302168"/>
    </source>
</evidence>
<organism evidence="1 2">
    <name type="scientific">Vibrio phage Achelous</name>
    <dbReference type="NCBI Taxonomy" id="2576872"/>
    <lineage>
        <taxon>Viruses</taxon>
        <taxon>Duplodnaviria</taxon>
        <taxon>Heunggongvirae</taxon>
        <taxon>Uroviricota</taxon>
        <taxon>Caudoviricetes</taxon>
        <taxon>Demerecviridae</taxon>
        <taxon>Ermolyevavirinae</taxon>
        <taxon>Thalassavirus</taxon>
        <taxon>Thalassavirus achelous</taxon>
    </lineage>
</organism>
<reference evidence="1 2" key="1">
    <citation type="submission" date="2019-04" db="EMBL/GenBank/DDBJ databases">
        <authorList>
            <person name="Gallagher L."/>
            <person name="Broussard G."/>
        </authorList>
    </citation>
    <scope>NUCLEOTIDE SEQUENCE [LARGE SCALE GENOMIC DNA]</scope>
</reference>
<protein>
    <submittedName>
        <fullName evidence="1">Uncharacterized protein</fullName>
    </submittedName>
</protein>
<proteinExistence type="predicted"/>